<evidence type="ECO:0000256" key="11">
    <source>
        <dbReference type="SAM" id="MobiDB-lite"/>
    </source>
</evidence>
<evidence type="ECO:0000256" key="4">
    <source>
        <dbReference type="ARBA" id="ARBA00022692"/>
    </source>
</evidence>
<dbReference type="GO" id="GO:0008320">
    <property type="term" value="F:protein transmembrane transporter activity"/>
    <property type="evidence" value="ECO:0007669"/>
    <property type="project" value="UniProtKB-UniRule"/>
</dbReference>
<evidence type="ECO:0000256" key="3">
    <source>
        <dbReference type="ARBA" id="ARBA00022475"/>
    </source>
</evidence>
<keyword evidence="6 9" id="KW-1133">Transmembrane helix</keyword>
<feature type="compositionally biased region" description="Polar residues" evidence="11">
    <location>
        <begin position="128"/>
        <end position="140"/>
    </location>
</feature>
<evidence type="ECO:0000313" key="12">
    <source>
        <dbReference type="EMBL" id="ALR05876.1"/>
    </source>
</evidence>
<accession>A0ABC8ABQ6</accession>
<keyword evidence="4 9" id="KW-0812">Transmembrane</keyword>
<reference evidence="13" key="1">
    <citation type="submission" date="2014-11" db="EMBL/GenBank/DDBJ databases">
        <title>Xylella fastidiosa Hib4 Genome Sequencing.</title>
        <authorList>
            <person name="Pierry P.M."/>
            <person name="da Silva A.M."/>
        </authorList>
    </citation>
    <scope>NUCLEOTIDE SEQUENCE [LARGE SCALE GENOMIC DNA]</scope>
    <source>
        <strain evidence="13">Hib4</strain>
    </source>
</reference>
<keyword evidence="5 9" id="KW-0653">Protein transport</keyword>
<name>A0ABC8ABQ6_XYLFS</name>
<evidence type="ECO:0000256" key="7">
    <source>
        <dbReference type="ARBA" id="ARBA00023010"/>
    </source>
</evidence>
<dbReference type="AlphaFoldDB" id="A0ABC8ABQ6"/>
<dbReference type="GO" id="GO:0043953">
    <property type="term" value="P:protein transport by the Tat complex"/>
    <property type="evidence" value="ECO:0007669"/>
    <property type="project" value="UniProtKB-UniRule"/>
</dbReference>
<evidence type="ECO:0000256" key="10">
    <source>
        <dbReference type="SAM" id="Coils"/>
    </source>
</evidence>
<evidence type="ECO:0000256" key="6">
    <source>
        <dbReference type="ARBA" id="ARBA00022989"/>
    </source>
</evidence>
<dbReference type="Proteomes" id="UP000196980">
    <property type="component" value="Chromosome"/>
</dbReference>
<comment type="subunit">
    <text evidence="9">The Tat system comprises two distinct complexes: a TatABC complex, containing multiple copies of TatA, TatB and TatC subunits, and a separate TatA complex, containing only TatA subunits. Substrates initially bind to the TatABC complex, which probably triggers association of the separate TatA complex to form the active translocon.</text>
</comment>
<dbReference type="InterPro" id="IPR003369">
    <property type="entry name" value="TatA/B/E"/>
</dbReference>
<dbReference type="GO" id="GO:0033281">
    <property type="term" value="C:TAT protein transport complex"/>
    <property type="evidence" value="ECO:0007669"/>
    <property type="project" value="UniProtKB-UniRule"/>
</dbReference>
<organism evidence="12 13">
    <name type="scientific">Xylella fastidiosa</name>
    <dbReference type="NCBI Taxonomy" id="2371"/>
    <lineage>
        <taxon>Bacteria</taxon>
        <taxon>Pseudomonadati</taxon>
        <taxon>Pseudomonadota</taxon>
        <taxon>Gammaproteobacteria</taxon>
        <taxon>Lysobacterales</taxon>
        <taxon>Lysobacteraceae</taxon>
        <taxon>Xylella</taxon>
    </lineage>
</organism>
<keyword evidence="8 9" id="KW-0472">Membrane</keyword>
<dbReference type="Pfam" id="PF02416">
    <property type="entry name" value="TatA_B_E"/>
    <property type="match status" value="1"/>
</dbReference>
<keyword evidence="10" id="KW-0175">Coiled coil</keyword>
<proteinExistence type="inferred from homology"/>
<dbReference type="PANTHER" id="PTHR33162">
    <property type="entry name" value="SEC-INDEPENDENT PROTEIN TRANSLOCASE PROTEIN TATA, CHLOROPLASTIC"/>
    <property type="match status" value="1"/>
</dbReference>
<dbReference type="Gene3D" id="1.20.5.3310">
    <property type="match status" value="1"/>
</dbReference>
<gene>
    <name evidence="9 12" type="primary">tatB</name>
    <name evidence="12" type="ORF">XFHB_02300</name>
</gene>
<dbReference type="PRINTS" id="PR01506">
    <property type="entry name" value="TATBPROTEIN"/>
</dbReference>
<comment type="similarity">
    <text evidence="9">Belongs to the TatB family.</text>
</comment>
<keyword evidence="3 9" id="KW-1003">Cell membrane</keyword>
<dbReference type="RefSeq" id="WP_088577717.1">
    <property type="nucleotide sequence ID" value="NZ_CP009885.1"/>
</dbReference>
<dbReference type="EMBL" id="CP009885">
    <property type="protein sequence ID" value="ALR05876.1"/>
    <property type="molecule type" value="Genomic_DNA"/>
</dbReference>
<protein>
    <recommendedName>
        <fullName evidence="9">Sec-independent protein translocase protein TatB</fullName>
    </recommendedName>
</protein>
<keyword evidence="7 9" id="KW-0811">Translocation</keyword>
<sequence length="140" mass="15770">MFDIDFSELLLIAVVALVVLGPERLPKAARFAGLLVRRARTQWESIKQELERELEAEALKRNLENAQQVIHDAQAQLQSNQQDMDIQNSISILHEQTKRDIHPDRNTNTLELGTAVHHVHVTSPPPSTSTHGNNGQEKSQ</sequence>
<keyword evidence="2 9" id="KW-0813">Transport</keyword>
<evidence type="ECO:0000256" key="8">
    <source>
        <dbReference type="ARBA" id="ARBA00023136"/>
    </source>
</evidence>
<feature type="region of interest" description="Disordered" evidence="11">
    <location>
        <begin position="119"/>
        <end position="140"/>
    </location>
</feature>
<feature type="coiled-coil region" evidence="10">
    <location>
        <begin position="40"/>
        <end position="83"/>
    </location>
</feature>
<dbReference type="NCBIfam" id="TIGR01410">
    <property type="entry name" value="tatB"/>
    <property type="match status" value="1"/>
</dbReference>
<evidence type="ECO:0000256" key="1">
    <source>
        <dbReference type="ARBA" id="ARBA00004167"/>
    </source>
</evidence>
<evidence type="ECO:0000256" key="5">
    <source>
        <dbReference type="ARBA" id="ARBA00022927"/>
    </source>
</evidence>
<evidence type="ECO:0000256" key="9">
    <source>
        <dbReference type="HAMAP-Rule" id="MF_00237"/>
    </source>
</evidence>
<comment type="subcellular location">
    <subcellularLocation>
        <location evidence="9">Cell membrane</location>
        <topology evidence="9">Single-pass membrane protein</topology>
    </subcellularLocation>
    <subcellularLocation>
        <location evidence="1">Membrane</location>
        <topology evidence="1">Single-pass membrane protein</topology>
    </subcellularLocation>
</comment>
<dbReference type="InterPro" id="IPR018448">
    <property type="entry name" value="TatB"/>
</dbReference>
<comment type="function">
    <text evidence="9">Part of the twin-arginine translocation (Tat) system that transports large folded proteins containing a characteristic twin-arginine motif in their signal peptide across membranes. Together with TatC, TatB is part of a receptor directly interacting with Tat signal peptides. TatB may form an oligomeric binding site that transiently accommodates folded Tat precursor proteins before their translocation.</text>
</comment>
<evidence type="ECO:0000256" key="2">
    <source>
        <dbReference type="ARBA" id="ARBA00022448"/>
    </source>
</evidence>
<dbReference type="HAMAP" id="MF_00237">
    <property type="entry name" value="TatB"/>
    <property type="match status" value="1"/>
</dbReference>
<evidence type="ECO:0000313" key="13">
    <source>
        <dbReference type="Proteomes" id="UP000196980"/>
    </source>
</evidence>
<dbReference type="KEGG" id="xfh:XFHB_02300"/>
<dbReference type="PANTHER" id="PTHR33162:SF1">
    <property type="entry name" value="SEC-INDEPENDENT PROTEIN TRANSLOCASE PROTEIN TATA, CHLOROPLASTIC"/>
    <property type="match status" value="1"/>
</dbReference>